<dbReference type="InterPro" id="IPR019734">
    <property type="entry name" value="TPR_rpt"/>
</dbReference>
<comment type="caution">
    <text evidence="5">The sequence shown here is derived from an EMBL/GenBank/DDBJ whole genome shotgun (WGS) entry which is preliminary data.</text>
</comment>
<keyword evidence="4" id="KW-0732">Signal</keyword>
<dbReference type="Pfam" id="PF12895">
    <property type="entry name" value="ANAPC3"/>
    <property type="match status" value="1"/>
</dbReference>
<feature type="signal peptide" evidence="4">
    <location>
        <begin position="1"/>
        <end position="21"/>
    </location>
</feature>
<dbReference type="AlphaFoldDB" id="A0A6I4NVM9"/>
<sequence>MRKLSWFFLFQILLISTTVLAQKSAIYTYDLKDFDKALALYNDKQYASAQLIFERIKNKATTEEVQSDCAYYIANCAIRTNQANADALMEKFVNDYPTSTKQNQAYVEVAHFYFEQANYPKALQWFDKVDESYMSKSDLDKFNFQKGYSYFNAKKKKEATTYFNKVINSTEYGSQAKYYLGFMAYEGDDYKEATKYFDEVSGEEKYKEKLSYYQADMNFKLGNFQKAIDLGQKAMSKSNALEKSELNKIIGESYFNLKQYDKAIPFLEQYAGKKGKWSNTDFYQLGYAYYEQNEHEKAISQFNKIIEGKDFVAQNAYYHLGLSYLNTGKKQEALNAFKNASEMEFNAQIQEDAALNYAKLSYEIGNQYQTVPAILLDFLKKYPNNSSKAEVEKLLVDSYISSKNYKEALVLLEKNKSPENKLAYQKVIFYRGLELYNESNYAEAGKMFKSAINEQKNPEFTARATFWKAETEYLAEDFQNALLTYKQFAGLTGAKTTNEYQNINYNIGYTYFKRKEYDQAANSFQAQIDSNKEDKVRLNDSYLRLGDCRFVSAKYGPAMEAYSKAIDAKGVDADYAQFQKALSYGFISKNDKKIEELNNFLQMYKKSSYRDDALYELANTYSTEKKNDQAIKTFDQLIAEYKNGSFTSKSILKQGLIYYNSDKDEQALVKFKKVAAEFPKTPEALEAVSTARLIYVDSGKVDEYATWVRTLDFVAVTDADLDNDTYEGAFKQYSQNNSKQAIVGFSGYVSNFPKGIHALEANFYLAQLLFAEGSETRSVANYQYVIDQPRNEFTEQSLTRLAQIFLKEKDCDKSIPVLIRLEDEADFPQNKTFAQANLMKCYYDNKDYSNAVIYAEKVQQNPKTDSNVKSDAQIIVARSAMQAGDEEKAKAAYAKLSTTSKGELAAEALYYDAYFKTKEGKFDASNVAVQKLAKNYSAYKYYGAKSLVLMAKNFYGLKDSYQATYILDNVINNFTDFPDVVEEAKKELDAIKIEESKTNSSITK</sequence>
<evidence type="ECO:0000256" key="1">
    <source>
        <dbReference type="ARBA" id="ARBA00022737"/>
    </source>
</evidence>
<dbReference type="PANTHER" id="PTHR44186">
    <property type="match status" value="1"/>
</dbReference>
<evidence type="ECO:0000256" key="4">
    <source>
        <dbReference type="SAM" id="SignalP"/>
    </source>
</evidence>
<dbReference type="PROSITE" id="PS50005">
    <property type="entry name" value="TPR"/>
    <property type="match status" value="3"/>
</dbReference>
<dbReference type="SMART" id="SM00028">
    <property type="entry name" value="TPR"/>
    <property type="match status" value="13"/>
</dbReference>
<evidence type="ECO:0000256" key="2">
    <source>
        <dbReference type="ARBA" id="ARBA00022803"/>
    </source>
</evidence>
<reference evidence="5 6" key="1">
    <citation type="submission" date="2019-12" db="EMBL/GenBank/DDBJ databases">
        <authorList>
            <person name="Kim Y.S."/>
        </authorList>
    </citation>
    <scope>NUCLEOTIDE SEQUENCE [LARGE SCALE GENOMIC DNA]</scope>
    <source>
        <strain evidence="5 6">GA093</strain>
    </source>
</reference>
<proteinExistence type="predicted"/>
<dbReference type="Proteomes" id="UP000471501">
    <property type="component" value="Unassembled WGS sequence"/>
</dbReference>
<dbReference type="SUPFAM" id="SSF48452">
    <property type="entry name" value="TPR-like"/>
    <property type="match status" value="3"/>
</dbReference>
<evidence type="ECO:0000256" key="3">
    <source>
        <dbReference type="PROSITE-ProRule" id="PRU00339"/>
    </source>
</evidence>
<dbReference type="RefSeq" id="WP_160376410.1">
    <property type="nucleotide sequence ID" value="NZ_WSTB01000014.1"/>
</dbReference>
<dbReference type="InterPro" id="IPR011990">
    <property type="entry name" value="TPR-like_helical_dom_sf"/>
</dbReference>
<feature type="repeat" description="TPR" evidence="3">
    <location>
        <begin position="501"/>
        <end position="534"/>
    </location>
</feature>
<organism evidence="5 6">
    <name type="scientific">Flavobacterium hydrocarbonoxydans</name>
    <dbReference type="NCBI Taxonomy" id="2683249"/>
    <lineage>
        <taxon>Bacteria</taxon>
        <taxon>Pseudomonadati</taxon>
        <taxon>Bacteroidota</taxon>
        <taxon>Flavobacteriia</taxon>
        <taxon>Flavobacteriales</taxon>
        <taxon>Flavobacteriaceae</taxon>
        <taxon>Flavobacterium</taxon>
    </lineage>
</organism>
<keyword evidence="6" id="KW-1185">Reference proteome</keyword>
<dbReference type="Pfam" id="PF13174">
    <property type="entry name" value="TPR_6"/>
    <property type="match status" value="3"/>
</dbReference>
<keyword evidence="1" id="KW-0677">Repeat</keyword>
<name>A0A6I4NVM9_9FLAO</name>
<dbReference type="EMBL" id="WSTB01000014">
    <property type="protein sequence ID" value="MWB96515.1"/>
    <property type="molecule type" value="Genomic_DNA"/>
</dbReference>
<protein>
    <submittedName>
        <fullName evidence="5">Tetratricopeptide repeat protein</fullName>
    </submittedName>
</protein>
<gene>
    <name evidence="5" type="ORF">GON26_19295</name>
</gene>
<dbReference type="PANTHER" id="PTHR44186:SF1">
    <property type="entry name" value="BARDET-BIEDL SYNDROME 4 PROTEIN"/>
    <property type="match status" value="1"/>
</dbReference>
<feature type="chain" id="PRO_5026050042" evidence="4">
    <location>
        <begin position="22"/>
        <end position="1004"/>
    </location>
</feature>
<accession>A0A6I4NVM9</accession>
<dbReference type="Gene3D" id="1.25.40.10">
    <property type="entry name" value="Tetratricopeptide repeat domain"/>
    <property type="match status" value="8"/>
</dbReference>
<keyword evidence="2 3" id="KW-0802">TPR repeat</keyword>
<feature type="repeat" description="TPR" evidence="3">
    <location>
        <begin position="279"/>
        <end position="312"/>
    </location>
</feature>
<dbReference type="Pfam" id="PF13181">
    <property type="entry name" value="TPR_8"/>
    <property type="match status" value="2"/>
</dbReference>
<evidence type="ECO:0000313" key="5">
    <source>
        <dbReference type="EMBL" id="MWB96515.1"/>
    </source>
</evidence>
<feature type="repeat" description="TPR" evidence="3">
    <location>
        <begin position="314"/>
        <end position="347"/>
    </location>
</feature>
<evidence type="ECO:0000313" key="6">
    <source>
        <dbReference type="Proteomes" id="UP000471501"/>
    </source>
</evidence>